<dbReference type="EMBL" id="CP012154">
    <property type="protein sequence ID" value="AKS42202.1"/>
    <property type="molecule type" value="Genomic_DNA"/>
</dbReference>
<evidence type="ECO:0000256" key="5">
    <source>
        <dbReference type="ARBA" id="ARBA00022763"/>
    </source>
</evidence>
<evidence type="ECO:0000256" key="6">
    <source>
        <dbReference type="ARBA" id="ARBA00022840"/>
    </source>
</evidence>
<feature type="coiled-coil region" evidence="10">
    <location>
        <begin position="285"/>
        <end position="372"/>
    </location>
</feature>
<dbReference type="KEGG" id="wma:WM2015_1835"/>
<protein>
    <recommendedName>
        <fullName evidence="3 9">DNA repair protein RecN</fullName>
    </recommendedName>
    <alternativeName>
        <fullName evidence="8 9">Recombination protein N</fullName>
    </alternativeName>
</protein>
<proteinExistence type="inferred from homology"/>
<dbReference type="AlphaFoldDB" id="A0A0K0XX49"/>
<dbReference type="GO" id="GO:0043590">
    <property type="term" value="C:bacterial nucleoid"/>
    <property type="evidence" value="ECO:0007669"/>
    <property type="project" value="TreeGrafter"/>
</dbReference>
<dbReference type="OrthoDB" id="9806954at2"/>
<dbReference type="InterPro" id="IPR003395">
    <property type="entry name" value="RecF/RecN/SMC_N"/>
</dbReference>
<evidence type="ECO:0000256" key="3">
    <source>
        <dbReference type="ARBA" id="ARBA00021315"/>
    </source>
</evidence>
<dbReference type="CDD" id="cd03241">
    <property type="entry name" value="ABC_RecN"/>
    <property type="match status" value="2"/>
</dbReference>
<evidence type="ECO:0000313" key="13">
    <source>
        <dbReference type="EMBL" id="AKS42202.1"/>
    </source>
</evidence>
<dbReference type="Proteomes" id="UP000066624">
    <property type="component" value="Chromosome"/>
</dbReference>
<evidence type="ECO:0000313" key="14">
    <source>
        <dbReference type="Proteomes" id="UP000066624"/>
    </source>
</evidence>
<organism evidence="13 14">
    <name type="scientific">Wenzhouxiangella marina</name>
    <dbReference type="NCBI Taxonomy" id="1579979"/>
    <lineage>
        <taxon>Bacteria</taxon>
        <taxon>Pseudomonadati</taxon>
        <taxon>Pseudomonadota</taxon>
        <taxon>Gammaproteobacteria</taxon>
        <taxon>Chromatiales</taxon>
        <taxon>Wenzhouxiangellaceae</taxon>
        <taxon>Wenzhouxiangella</taxon>
    </lineage>
</organism>
<evidence type="ECO:0000256" key="7">
    <source>
        <dbReference type="ARBA" id="ARBA00023204"/>
    </source>
</evidence>
<dbReference type="GO" id="GO:0005524">
    <property type="term" value="F:ATP binding"/>
    <property type="evidence" value="ECO:0007669"/>
    <property type="project" value="UniProtKB-KW"/>
</dbReference>
<gene>
    <name evidence="13" type="ORF">WM2015_1835</name>
</gene>
<evidence type="ECO:0000256" key="4">
    <source>
        <dbReference type="ARBA" id="ARBA00022741"/>
    </source>
</evidence>
<dbReference type="InterPro" id="IPR027417">
    <property type="entry name" value="P-loop_NTPase"/>
</dbReference>
<evidence type="ECO:0000259" key="12">
    <source>
        <dbReference type="Pfam" id="PF02463"/>
    </source>
</evidence>
<dbReference type="STRING" id="1579979.WM2015_1835"/>
<dbReference type="NCBIfam" id="NF008121">
    <property type="entry name" value="PRK10869.1"/>
    <property type="match status" value="1"/>
</dbReference>
<keyword evidence="6" id="KW-0067">ATP-binding</keyword>
<keyword evidence="5 9" id="KW-0227">DNA damage</keyword>
<evidence type="ECO:0000256" key="8">
    <source>
        <dbReference type="ARBA" id="ARBA00033408"/>
    </source>
</evidence>
<dbReference type="GO" id="GO:0009432">
    <property type="term" value="P:SOS response"/>
    <property type="evidence" value="ECO:0007669"/>
    <property type="project" value="TreeGrafter"/>
</dbReference>
<dbReference type="PANTHER" id="PTHR11059:SF0">
    <property type="entry name" value="DNA REPAIR PROTEIN RECN"/>
    <property type="match status" value="1"/>
</dbReference>
<sequence length="573" mass="63393">MIPLPSEAPIGPTPRPMLRALSIRQFAIIDALELDFDSGFTAITGETGAGKSILIDALGLLLGNRADSSLVAQGEDQAELSARFELTDACAEARAWLQDQAMEEGDELILRRVLSAQGQSRAWINGRSATVGQLAQLGNLLVEIHGQHEHQRLERPEVQRALLDQRLDPELARSVRDAHSGFAEAARALEDFEQDAGDPNQLDLLRFQSRELGDLALQTDEYERLEAEQERLARSDELRSAIAQAARILDGDAEANVRAMLGDAQARLQRVRELDPELASVADMLDEAAINIDEAIASLERLDRDEDEDAPERLEKVNRRLERALDLARKHRVEPAELPELTQRLQERLDRLENQGEEREQLERARDRALETWRRCARALYEAREQAGKALAAEVDRHLAELGMDHARLRFDIEHDEQARPAVHGADRVRILFAANPGQEPKPLTRVASGGELSRVSLALMIAVKPERGPVVRIFDEVDAGIGGQTAAVVGDFLRRVAGQGQAFCVTHLAQVAACASHQFQVSKASQKGKTQIRVLPLDPESRREEIARMLGGPMSDKSREHAEELLAAARSG</sequence>
<comment type="similarity">
    <text evidence="2 9">Belongs to the RecN family.</text>
</comment>
<feature type="domain" description="RecF/RecN/SMC N-terminal" evidence="12">
    <location>
        <begin position="18"/>
        <end position="528"/>
    </location>
</feature>
<dbReference type="PANTHER" id="PTHR11059">
    <property type="entry name" value="DNA REPAIR PROTEIN RECN"/>
    <property type="match status" value="1"/>
</dbReference>
<dbReference type="Pfam" id="PF02463">
    <property type="entry name" value="SMC_N"/>
    <property type="match status" value="1"/>
</dbReference>
<dbReference type="GO" id="GO:0006310">
    <property type="term" value="P:DNA recombination"/>
    <property type="evidence" value="ECO:0007669"/>
    <property type="project" value="InterPro"/>
</dbReference>
<name>A0A0K0XX49_9GAMM</name>
<keyword evidence="4" id="KW-0547">Nucleotide-binding</keyword>
<dbReference type="PATRIC" id="fig|1579979.3.peg.1878"/>
<dbReference type="NCBIfam" id="TIGR00634">
    <property type="entry name" value="recN"/>
    <property type="match status" value="1"/>
</dbReference>
<dbReference type="Gene3D" id="3.40.50.300">
    <property type="entry name" value="P-loop containing nucleotide triphosphate hydrolases"/>
    <property type="match status" value="2"/>
</dbReference>
<dbReference type="SUPFAM" id="SSF52540">
    <property type="entry name" value="P-loop containing nucleoside triphosphate hydrolases"/>
    <property type="match status" value="2"/>
</dbReference>
<dbReference type="PIRSF" id="PIRSF003128">
    <property type="entry name" value="RecN"/>
    <property type="match status" value="1"/>
</dbReference>
<dbReference type="FunFam" id="3.40.50.300:FF:000319">
    <property type="entry name" value="DNA repair protein RecN"/>
    <property type="match status" value="1"/>
</dbReference>
<keyword evidence="14" id="KW-1185">Reference proteome</keyword>
<evidence type="ECO:0000256" key="9">
    <source>
        <dbReference type="PIRNR" id="PIRNR003128"/>
    </source>
</evidence>
<evidence type="ECO:0000256" key="1">
    <source>
        <dbReference type="ARBA" id="ARBA00003618"/>
    </source>
</evidence>
<evidence type="ECO:0000256" key="11">
    <source>
        <dbReference type="SAM" id="MobiDB-lite"/>
    </source>
</evidence>
<keyword evidence="10" id="KW-0175">Coiled coil</keyword>
<feature type="region of interest" description="Disordered" evidence="11">
    <location>
        <begin position="551"/>
        <end position="573"/>
    </location>
</feature>
<dbReference type="GO" id="GO:0006281">
    <property type="term" value="P:DNA repair"/>
    <property type="evidence" value="ECO:0007669"/>
    <property type="project" value="UniProtKB-KW"/>
</dbReference>
<reference evidence="13 14" key="1">
    <citation type="submission" date="2015-07" db="EMBL/GenBank/DDBJ databases">
        <authorList>
            <person name="Noorani M."/>
        </authorList>
    </citation>
    <scope>NUCLEOTIDE SEQUENCE [LARGE SCALE GENOMIC DNA]</scope>
    <source>
        <strain evidence="13 14">KCTC 42284</strain>
    </source>
</reference>
<accession>A0A0K0XX49</accession>
<evidence type="ECO:0000256" key="10">
    <source>
        <dbReference type="SAM" id="Coils"/>
    </source>
</evidence>
<keyword evidence="7 9" id="KW-0234">DNA repair</keyword>
<evidence type="ECO:0000256" key="2">
    <source>
        <dbReference type="ARBA" id="ARBA00009441"/>
    </source>
</evidence>
<dbReference type="InterPro" id="IPR004604">
    <property type="entry name" value="DNA_recomb/repair_RecN"/>
</dbReference>
<comment type="function">
    <text evidence="1 9">May be involved in recombinational repair of damaged DNA.</text>
</comment>